<organism evidence="1 2">
    <name type="scientific">Petromyces alliaceus</name>
    <name type="common">Aspergillus alliaceus</name>
    <dbReference type="NCBI Taxonomy" id="209559"/>
    <lineage>
        <taxon>Eukaryota</taxon>
        <taxon>Fungi</taxon>
        <taxon>Dikarya</taxon>
        <taxon>Ascomycota</taxon>
        <taxon>Pezizomycotina</taxon>
        <taxon>Eurotiomycetes</taxon>
        <taxon>Eurotiomycetidae</taxon>
        <taxon>Eurotiales</taxon>
        <taxon>Aspergillaceae</taxon>
        <taxon>Aspergillus</taxon>
        <taxon>Aspergillus subgen. Circumdati</taxon>
    </lineage>
</organism>
<name>A0A8H5ZPZ0_PETAA</name>
<accession>A0A8H5ZPZ0</accession>
<dbReference type="AlphaFoldDB" id="A0A8H5ZPZ0"/>
<protein>
    <submittedName>
        <fullName evidence="1">Uncharacterized protein</fullName>
    </submittedName>
</protein>
<comment type="caution">
    <text evidence="1">The sequence shown here is derived from an EMBL/GenBank/DDBJ whole genome shotgun (WGS) entry which is preliminary data.</text>
</comment>
<evidence type="ECO:0000313" key="2">
    <source>
        <dbReference type="Proteomes" id="UP000541154"/>
    </source>
</evidence>
<dbReference type="Proteomes" id="UP000541154">
    <property type="component" value="Unassembled WGS sequence"/>
</dbReference>
<dbReference type="EMBL" id="SPNV01001016">
    <property type="protein sequence ID" value="KAF5854723.1"/>
    <property type="molecule type" value="Genomic_DNA"/>
</dbReference>
<reference evidence="1 2" key="1">
    <citation type="submission" date="2019-04" db="EMBL/GenBank/DDBJ databases">
        <title>Aspergillus burnettii sp. nov., novel species from soil in southeast Queensland.</title>
        <authorList>
            <person name="Gilchrist C.L.M."/>
            <person name="Pitt J.I."/>
            <person name="Lange L."/>
            <person name="Lacey H.J."/>
            <person name="Vuong D."/>
            <person name="Midgley D.J."/>
            <person name="Greenfield P."/>
            <person name="Bradbury M."/>
            <person name="Lacey E."/>
            <person name="Busk P.K."/>
            <person name="Pilgaard B."/>
            <person name="Chooi Y.H."/>
            <person name="Piggott A.M."/>
        </authorList>
    </citation>
    <scope>NUCLEOTIDE SEQUENCE [LARGE SCALE GENOMIC DNA]</scope>
    <source>
        <strain evidence="1 2">FRR 5400</strain>
    </source>
</reference>
<proteinExistence type="predicted"/>
<evidence type="ECO:0000313" key="1">
    <source>
        <dbReference type="EMBL" id="KAF5854723.1"/>
    </source>
</evidence>
<keyword evidence="2" id="KW-1185">Reference proteome</keyword>
<gene>
    <name evidence="1" type="ORF">ETB97_000352</name>
</gene>
<sequence length="195" mass="21913">MCVVIRSCKRLLRFHYLRPLFGQEAFLSRAPLNAQDIYEALLLHKDHLAELVVQDHDYRISYDETPKFGSFADFPSLQRLGVDGNAISVQASLPPNLHSIAIRHCSSYNSADVLLYLASHPLVEAIQFDEVDGGAATFFQQSQALGHIRKEIWKFADHCLPTLTAEYYRSIMPMVPTNEYGYKQVGAGNSLGDLP</sequence>